<evidence type="ECO:0000256" key="1">
    <source>
        <dbReference type="ARBA" id="ARBA00001107"/>
    </source>
</evidence>
<dbReference type="Pfam" id="PF01087">
    <property type="entry name" value="GalP_UDP_transf"/>
    <property type="match status" value="1"/>
</dbReference>
<keyword evidence="7 15" id="KW-0548">Nucleotidyltransferase</keyword>
<dbReference type="GO" id="GO:0005737">
    <property type="term" value="C:cytoplasm"/>
    <property type="evidence" value="ECO:0007669"/>
    <property type="project" value="TreeGrafter"/>
</dbReference>
<evidence type="ECO:0000256" key="9">
    <source>
        <dbReference type="ARBA" id="ARBA00022833"/>
    </source>
</evidence>
<evidence type="ECO:0000256" key="12">
    <source>
        <dbReference type="NCBIfam" id="TIGR00209"/>
    </source>
</evidence>
<comment type="pathway">
    <text evidence="2 15">Carbohydrate metabolism; galactose metabolism.</text>
</comment>
<sequence length="358" mass="40048">MKRTEITLADGRELIYFDERDDAVRDQPDRRELPPPPPASQLRYDPLTDEWVALAVHRQTRTFLPPADQCPLCPSTAQRLSEIPAPEYAVAVFENRFPALSGRVVEEPAEITPFTPVRPGRGRCEVVCFTDDHHSCFADLPPSRVRTVLDALADRTAVLGELDGVEQVFCFENRGVEIGVTLHHPHGQIYAYPFLPPRTRSLLAAARRHAERTGGRNLYADVLAAEREAGERVVAANEHWTAYVPAAARWPFEVHLAPHRPVPDIPALTDAERDAFGPLYLDLLRRFDGLFGTPMPYISAWHQAPVRVDRELGHLHLQLFSVRRAADKLKYLAGSESAMGVFINDVAPERAATLLRAA</sequence>
<reference evidence="19" key="1">
    <citation type="journal article" date="2014" name="Int. J. Syst. Evol. Microbiol.">
        <title>Complete genome sequence of Corynebacterium casei LMG S-19264T (=DSM 44701T), isolated from a smear-ripened cheese.</title>
        <authorList>
            <consortium name="US DOE Joint Genome Institute (JGI-PGF)"/>
            <person name="Walter F."/>
            <person name="Albersmeier A."/>
            <person name="Kalinowski J."/>
            <person name="Ruckert C."/>
        </authorList>
    </citation>
    <scope>NUCLEOTIDE SEQUENCE</scope>
    <source>
        <strain evidence="19">CGMCC 4.7312</strain>
    </source>
</reference>
<comment type="cofactor">
    <cofactor evidence="14">
        <name>Zn(2+)</name>
        <dbReference type="ChEBI" id="CHEBI:29105"/>
    </cofactor>
    <text evidence="14">Binds 1 zinc ion per subunit.</text>
</comment>
<evidence type="ECO:0000256" key="13">
    <source>
        <dbReference type="PIRSR" id="PIRSR000808-1"/>
    </source>
</evidence>
<dbReference type="NCBIfam" id="TIGR00209">
    <property type="entry name" value="galT_1"/>
    <property type="match status" value="1"/>
</dbReference>
<gene>
    <name evidence="19" type="primary">galT</name>
    <name evidence="19" type="ORF">GCM10011608_43830</name>
</gene>
<evidence type="ECO:0000256" key="8">
    <source>
        <dbReference type="ARBA" id="ARBA00022723"/>
    </source>
</evidence>
<dbReference type="InterPro" id="IPR001937">
    <property type="entry name" value="GalP_UDPtransf1"/>
</dbReference>
<feature type="compositionally biased region" description="Basic and acidic residues" evidence="16">
    <location>
        <begin position="19"/>
        <end position="33"/>
    </location>
</feature>
<dbReference type="Pfam" id="PF02744">
    <property type="entry name" value="GalP_UDP_tr_C"/>
    <property type="match status" value="1"/>
</dbReference>
<evidence type="ECO:0000256" key="14">
    <source>
        <dbReference type="PIRSR" id="PIRSR000808-3"/>
    </source>
</evidence>
<proteinExistence type="inferred from homology"/>
<dbReference type="GO" id="GO:0008108">
    <property type="term" value="F:UDP-glucose:hexose-1-phosphate uridylyltransferase activity"/>
    <property type="evidence" value="ECO:0007669"/>
    <property type="project" value="UniProtKB-UniRule"/>
</dbReference>
<dbReference type="PANTHER" id="PTHR11943">
    <property type="entry name" value="GALACTOSE-1-PHOSPHATE URIDYLYLTRANSFERASE"/>
    <property type="match status" value="1"/>
</dbReference>
<evidence type="ECO:0000256" key="16">
    <source>
        <dbReference type="SAM" id="MobiDB-lite"/>
    </source>
</evidence>
<feature type="binding site" evidence="14">
    <location>
        <position position="184"/>
    </location>
    <ligand>
        <name>Zn(2+)</name>
        <dbReference type="ChEBI" id="CHEBI:29105"/>
    </ligand>
</feature>
<dbReference type="InterPro" id="IPR019779">
    <property type="entry name" value="GalP_UDPtransf1_His-AS"/>
</dbReference>
<evidence type="ECO:0000256" key="6">
    <source>
        <dbReference type="ARBA" id="ARBA00022679"/>
    </source>
</evidence>
<dbReference type="AlphaFoldDB" id="A0A917X1Y7"/>
<dbReference type="Gene3D" id="3.30.428.10">
    <property type="entry name" value="HIT-like"/>
    <property type="match status" value="2"/>
</dbReference>
<feature type="region of interest" description="Disordered" evidence="16">
    <location>
        <begin position="19"/>
        <end position="42"/>
    </location>
</feature>
<evidence type="ECO:0000256" key="11">
    <source>
        <dbReference type="ARBA" id="ARBA00023277"/>
    </source>
</evidence>
<feature type="active site" description="Tele-UMP-histidine intermediate" evidence="13">
    <location>
        <position position="186"/>
    </location>
</feature>
<evidence type="ECO:0000256" key="4">
    <source>
        <dbReference type="ARBA" id="ARBA00012384"/>
    </source>
</evidence>
<feature type="domain" description="Galactose-1-phosphate uridyl transferase C-terminal" evidence="18">
    <location>
        <begin position="214"/>
        <end position="356"/>
    </location>
</feature>
<dbReference type="RefSeq" id="WP_189047309.1">
    <property type="nucleotide sequence ID" value="NZ_BMNB01000023.1"/>
</dbReference>
<dbReference type="InterPro" id="IPR005849">
    <property type="entry name" value="GalP_Utransf_N"/>
</dbReference>
<dbReference type="InterPro" id="IPR005850">
    <property type="entry name" value="GalP_Utransf_C"/>
</dbReference>
<dbReference type="PROSITE" id="PS00117">
    <property type="entry name" value="GAL_P_UDP_TRANSF_I"/>
    <property type="match status" value="1"/>
</dbReference>
<keyword evidence="20" id="KW-1185">Reference proteome</keyword>
<feature type="domain" description="Galactose-1-phosphate uridyl transferase N-terminal" evidence="17">
    <location>
        <begin position="40"/>
        <end position="196"/>
    </location>
</feature>
<evidence type="ECO:0000259" key="18">
    <source>
        <dbReference type="Pfam" id="PF02744"/>
    </source>
</evidence>
<dbReference type="GO" id="GO:0033499">
    <property type="term" value="P:galactose catabolic process via UDP-galactose, Leloir pathway"/>
    <property type="evidence" value="ECO:0007669"/>
    <property type="project" value="TreeGrafter"/>
</dbReference>
<keyword evidence="11 15" id="KW-0119">Carbohydrate metabolism</keyword>
<feature type="binding site" evidence="14">
    <location>
        <position position="70"/>
    </location>
    <ligand>
        <name>Zn(2+)</name>
        <dbReference type="ChEBI" id="CHEBI:29105"/>
    </ligand>
</feature>
<evidence type="ECO:0000256" key="10">
    <source>
        <dbReference type="ARBA" id="ARBA00023144"/>
    </source>
</evidence>
<keyword evidence="8 14" id="KW-0479">Metal-binding</keyword>
<dbReference type="PIRSF" id="PIRSF000808">
    <property type="entry name" value="GalT"/>
    <property type="match status" value="1"/>
</dbReference>
<dbReference type="SUPFAM" id="SSF54197">
    <property type="entry name" value="HIT-like"/>
    <property type="match status" value="2"/>
</dbReference>
<comment type="caution">
    <text evidence="19">The sequence shown here is derived from an EMBL/GenBank/DDBJ whole genome shotgun (WGS) entry which is preliminary data.</text>
</comment>
<name>A0A917X1Y7_9ACTN</name>
<evidence type="ECO:0000256" key="5">
    <source>
        <dbReference type="ARBA" id="ARBA00016340"/>
    </source>
</evidence>
<comment type="similarity">
    <text evidence="3 15">Belongs to the galactose-1-phosphate uridylyltransferase type 1 family.</text>
</comment>
<accession>A0A917X1Y7</accession>
<protein>
    <recommendedName>
        <fullName evidence="5 12">Galactose-1-phosphate uridylyltransferase</fullName>
        <ecNumber evidence="4 12">2.7.7.12</ecNumber>
    </recommendedName>
</protein>
<dbReference type="InterPro" id="IPR036265">
    <property type="entry name" value="HIT-like_sf"/>
</dbReference>
<feature type="binding site" evidence="14">
    <location>
        <position position="133"/>
    </location>
    <ligand>
        <name>Zn(2+)</name>
        <dbReference type="ChEBI" id="CHEBI:29105"/>
    </ligand>
</feature>
<comment type="catalytic activity">
    <reaction evidence="1 15">
        <text>alpha-D-galactose 1-phosphate + UDP-alpha-D-glucose = alpha-D-glucose 1-phosphate + UDP-alpha-D-galactose</text>
        <dbReference type="Rhea" id="RHEA:13989"/>
        <dbReference type="ChEBI" id="CHEBI:58336"/>
        <dbReference type="ChEBI" id="CHEBI:58601"/>
        <dbReference type="ChEBI" id="CHEBI:58885"/>
        <dbReference type="ChEBI" id="CHEBI:66914"/>
        <dbReference type="EC" id="2.7.7.12"/>
    </reaction>
</comment>
<evidence type="ECO:0000256" key="15">
    <source>
        <dbReference type="RuleBase" id="RU000506"/>
    </source>
</evidence>
<evidence type="ECO:0000256" key="2">
    <source>
        <dbReference type="ARBA" id="ARBA00004947"/>
    </source>
</evidence>
<feature type="binding site" evidence="14">
    <location>
        <position position="73"/>
    </location>
    <ligand>
        <name>Zn(2+)</name>
        <dbReference type="ChEBI" id="CHEBI:29105"/>
    </ligand>
</feature>
<evidence type="ECO:0000313" key="20">
    <source>
        <dbReference type="Proteomes" id="UP000608890"/>
    </source>
</evidence>
<evidence type="ECO:0000256" key="3">
    <source>
        <dbReference type="ARBA" id="ARBA00010951"/>
    </source>
</evidence>
<dbReference type="EMBL" id="BMNB01000023">
    <property type="protein sequence ID" value="GGM54103.1"/>
    <property type="molecule type" value="Genomic_DNA"/>
</dbReference>
<dbReference type="EC" id="2.7.7.12" evidence="4 12"/>
<keyword evidence="10 15" id="KW-0299">Galactose metabolism</keyword>
<evidence type="ECO:0000259" key="17">
    <source>
        <dbReference type="Pfam" id="PF01087"/>
    </source>
</evidence>
<evidence type="ECO:0000313" key="19">
    <source>
        <dbReference type="EMBL" id="GGM54103.1"/>
    </source>
</evidence>
<keyword evidence="6 15" id="KW-0808">Transferase</keyword>
<keyword evidence="9 14" id="KW-0862">Zinc</keyword>
<dbReference type="GO" id="GO:0008270">
    <property type="term" value="F:zinc ion binding"/>
    <property type="evidence" value="ECO:0007669"/>
    <property type="project" value="InterPro"/>
</dbReference>
<organism evidence="19 20">
    <name type="scientific">Micromonospora sonchi</name>
    <dbReference type="NCBI Taxonomy" id="1763543"/>
    <lineage>
        <taxon>Bacteria</taxon>
        <taxon>Bacillati</taxon>
        <taxon>Actinomycetota</taxon>
        <taxon>Actinomycetes</taxon>
        <taxon>Micromonosporales</taxon>
        <taxon>Micromonosporaceae</taxon>
        <taxon>Micromonospora</taxon>
    </lineage>
</organism>
<evidence type="ECO:0000256" key="7">
    <source>
        <dbReference type="ARBA" id="ARBA00022695"/>
    </source>
</evidence>
<dbReference type="PANTHER" id="PTHR11943:SF1">
    <property type="entry name" value="GALACTOSE-1-PHOSPHATE URIDYLYLTRANSFERASE"/>
    <property type="match status" value="1"/>
</dbReference>
<dbReference type="Proteomes" id="UP000608890">
    <property type="component" value="Unassembled WGS sequence"/>
</dbReference>
<reference evidence="19" key="2">
    <citation type="submission" date="2020-09" db="EMBL/GenBank/DDBJ databases">
        <authorList>
            <person name="Sun Q."/>
            <person name="Zhou Y."/>
        </authorList>
    </citation>
    <scope>NUCLEOTIDE SEQUENCE</scope>
    <source>
        <strain evidence="19">CGMCC 4.7312</strain>
    </source>
</reference>